<name>A0A5K7Z735_9BACT</name>
<accession>A0A5K7Z735</accession>
<protein>
    <recommendedName>
        <fullName evidence="3">(2Fe-2S) ferredoxin domain-containing protein</fullName>
    </recommendedName>
</protein>
<evidence type="ECO:0008006" key="3">
    <source>
        <dbReference type="Google" id="ProtNLM"/>
    </source>
</evidence>
<organism evidence="1 2">
    <name type="scientific">Desulfosarcina widdelii</name>
    <dbReference type="NCBI Taxonomy" id="947919"/>
    <lineage>
        <taxon>Bacteria</taxon>
        <taxon>Pseudomonadati</taxon>
        <taxon>Thermodesulfobacteriota</taxon>
        <taxon>Desulfobacteria</taxon>
        <taxon>Desulfobacterales</taxon>
        <taxon>Desulfosarcinaceae</taxon>
        <taxon>Desulfosarcina</taxon>
    </lineage>
</organism>
<dbReference type="RefSeq" id="WP_155304581.1">
    <property type="nucleotide sequence ID" value="NZ_AP021875.1"/>
</dbReference>
<dbReference type="Proteomes" id="UP000427769">
    <property type="component" value="Chromosome"/>
</dbReference>
<sequence>MEKIRIDIRYCGGCNPDYDRTDLVAEIKQALNDHCTFDDGIGPADWILMIHGCPTACASMENLPLDRCVTIRRPADATLFVEGIRTGYTSRFEPLRCHP</sequence>
<dbReference type="AlphaFoldDB" id="A0A5K7Z735"/>
<evidence type="ECO:0000313" key="1">
    <source>
        <dbReference type="EMBL" id="BBO75683.1"/>
    </source>
</evidence>
<dbReference type="KEGG" id="dwd:DSCW_31000"/>
<keyword evidence="2" id="KW-1185">Reference proteome</keyword>
<dbReference type="EMBL" id="AP021875">
    <property type="protein sequence ID" value="BBO75683.1"/>
    <property type="molecule type" value="Genomic_DNA"/>
</dbReference>
<evidence type="ECO:0000313" key="2">
    <source>
        <dbReference type="Proteomes" id="UP000427769"/>
    </source>
</evidence>
<gene>
    <name evidence="1" type="ORF">DSCW_31000</name>
</gene>
<proteinExistence type="predicted"/>
<reference evidence="1 2" key="1">
    <citation type="submission" date="2019-11" db="EMBL/GenBank/DDBJ databases">
        <title>Comparative genomics of hydrocarbon-degrading Desulfosarcina strains.</title>
        <authorList>
            <person name="Watanabe M."/>
            <person name="Kojima H."/>
            <person name="Fukui M."/>
        </authorList>
    </citation>
    <scope>NUCLEOTIDE SEQUENCE [LARGE SCALE GENOMIC DNA]</scope>
    <source>
        <strain evidence="1 2">PP31</strain>
    </source>
</reference>
<dbReference type="OrthoDB" id="9801625at2"/>